<dbReference type="InterPro" id="IPR002110">
    <property type="entry name" value="Ankyrin_rpt"/>
</dbReference>
<dbReference type="SUPFAM" id="SSF48403">
    <property type="entry name" value="Ankyrin repeat"/>
    <property type="match status" value="1"/>
</dbReference>
<dbReference type="eggNOG" id="KOG0504">
    <property type="taxonomic scope" value="Eukaryota"/>
</dbReference>
<dbReference type="AlphaFoldDB" id="A0A058ZX26"/>
<reference evidence="3" key="1">
    <citation type="submission" date="2013-07" db="EMBL/GenBank/DDBJ databases">
        <title>The genome of Eucalyptus grandis.</title>
        <authorList>
            <person name="Schmutz J."/>
            <person name="Hayes R."/>
            <person name="Myburg A."/>
            <person name="Tuskan G."/>
            <person name="Grattapaglia D."/>
            <person name="Rokhsar D.S."/>
        </authorList>
    </citation>
    <scope>NUCLEOTIDE SEQUENCE</scope>
    <source>
        <tissue evidence="3">Leaf extractions</tissue>
    </source>
</reference>
<evidence type="ECO:0000259" key="2">
    <source>
        <dbReference type="Pfam" id="PF13962"/>
    </source>
</evidence>
<keyword evidence="1" id="KW-0812">Transmembrane</keyword>
<accession>A0A058ZX26</accession>
<dbReference type="EMBL" id="KK198766">
    <property type="protein sequence ID" value="KCW45959.1"/>
    <property type="molecule type" value="Genomic_DNA"/>
</dbReference>
<keyword evidence="1" id="KW-0472">Membrane</keyword>
<dbReference type="FunCoup" id="A0A058ZX26">
    <property type="interactions" value="177"/>
</dbReference>
<dbReference type="STRING" id="71139.A0A058ZX26"/>
<name>A0A058ZX26_EUCGR</name>
<feature type="transmembrane region" description="Helical" evidence="1">
    <location>
        <begin position="388"/>
        <end position="406"/>
    </location>
</feature>
<feature type="domain" description="PGG" evidence="2">
    <location>
        <begin position="287"/>
        <end position="403"/>
    </location>
</feature>
<keyword evidence="1" id="KW-1133">Transmembrane helix</keyword>
<dbReference type="PANTHER" id="PTHR24128">
    <property type="entry name" value="HOMEOBOX PROTEIN WARIAI"/>
    <property type="match status" value="1"/>
</dbReference>
<dbReference type="Gramene" id="KCW45959">
    <property type="protein sequence ID" value="KCW45959"/>
    <property type="gene ID" value="EUGRSUZ_L00123"/>
</dbReference>
<feature type="transmembrane region" description="Helical" evidence="1">
    <location>
        <begin position="412"/>
        <end position="435"/>
    </location>
</feature>
<dbReference type="OMA" id="YAWRTIR"/>
<organism evidence="3">
    <name type="scientific">Eucalyptus grandis</name>
    <name type="common">Flooded gum</name>
    <dbReference type="NCBI Taxonomy" id="71139"/>
    <lineage>
        <taxon>Eukaryota</taxon>
        <taxon>Viridiplantae</taxon>
        <taxon>Streptophyta</taxon>
        <taxon>Embryophyta</taxon>
        <taxon>Tracheophyta</taxon>
        <taxon>Spermatophyta</taxon>
        <taxon>Magnoliopsida</taxon>
        <taxon>eudicotyledons</taxon>
        <taxon>Gunneridae</taxon>
        <taxon>Pentapetalae</taxon>
        <taxon>rosids</taxon>
        <taxon>malvids</taxon>
        <taxon>Myrtales</taxon>
        <taxon>Myrtaceae</taxon>
        <taxon>Myrtoideae</taxon>
        <taxon>Eucalypteae</taxon>
        <taxon>Eucalyptus</taxon>
    </lineage>
</organism>
<sequence>MARGLPEKEEREARESRLQLAIEHDDIDLLHNSNVEEQELLDHVSKDPFRNTPLHIAAAEGKFEVAMEMYILWPKFARKLNLEGYSPMHLALQHKQYSIVRALMTLDPQLIRVRGRCGITPLHYIADEAKDNEVELLAEFLCTCKSSIEDLTSRCETAVHVAVKKHNSKAFDVLLGLLKHVRLTEILDWKDKDGNTVLHVAASKEPQHEIIKLLSPWTDVQAKNSLGETALDIFQKNSRNDQDVMKRLRPPRLVPRFSYAPLSLSQLITKKLFFLDMLEHIFYVQDESARNVILVVSTLMATATYQAALSPPGGYWQDSSSNSPTYSTVVTANSTEIANGKPHQAGKMILSGSRLYVFTLLNSLTFLISSCIIIVTAVPLLPDTATTCLSMFILAANYFLSLAMGFQNSNDVGLNLIGGFFMVAMYFFLGLSALIQKKHFQVRRQINATRRRVGNF</sequence>
<dbReference type="InterPro" id="IPR026961">
    <property type="entry name" value="PGG_dom"/>
</dbReference>
<dbReference type="Pfam" id="PF13962">
    <property type="entry name" value="PGG"/>
    <property type="match status" value="1"/>
</dbReference>
<proteinExistence type="predicted"/>
<dbReference type="PANTHER" id="PTHR24128:SF24">
    <property type="entry name" value="ANKYRIN REPEAT PROTEIN"/>
    <property type="match status" value="1"/>
</dbReference>
<feature type="transmembrane region" description="Helical" evidence="1">
    <location>
        <begin position="355"/>
        <end position="381"/>
    </location>
</feature>
<evidence type="ECO:0000313" key="3">
    <source>
        <dbReference type="EMBL" id="KCW45959.1"/>
    </source>
</evidence>
<dbReference type="Pfam" id="PF12796">
    <property type="entry name" value="Ank_2"/>
    <property type="match status" value="1"/>
</dbReference>
<dbReference type="SMART" id="SM00248">
    <property type="entry name" value="ANK"/>
    <property type="match status" value="5"/>
</dbReference>
<evidence type="ECO:0000256" key="1">
    <source>
        <dbReference type="SAM" id="Phobius"/>
    </source>
</evidence>
<dbReference type="InterPro" id="IPR036770">
    <property type="entry name" value="Ankyrin_rpt-contain_sf"/>
</dbReference>
<dbReference type="Gene3D" id="1.25.40.20">
    <property type="entry name" value="Ankyrin repeat-containing domain"/>
    <property type="match status" value="2"/>
</dbReference>
<dbReference type="InParanoid" id="A0A058ZX26"/>
<protein>
    <recommendedName>
        <fullName evidence="2">PGG domain-containing protein</fullName>
    </recommendedName>
</protein>
<gene>
    <name evidence="3" type="ORF">EUGRSUZ_L00123</name>
</gene>